<organism evidence="1 2">
    <name type="scientific">Avena sativa</name>
    <name type="common">Oat</name>
    <dbReference type="NCBI Taxonomy" id="4498"/>
    <lineage>
        <taxon>Eukaryota</taxon>
        <taxon>Viridiplantae</taxon>
        <taxon>Streptophyta</taxon>
        <taxon>Embryophyta</taxon>
        <taxon>Tracheophyta</taxon>
        <taxon>Spermatophyta</taxon>
        <taxon>Magnoliopsida</taxon>
        <taxon>Liliopsida</taxon>
        <taxon>Poales</taxon>
        <taxon>Poaceae</taxon>
        <taxon>BOP clade</taxon>
        <taxon>Pooideae</taxon>
        <taxon>Poodae</taxon>
        <taxon>Poeae</taxon>
        <taxon>Poeae Chloroplast Group 1 (Aveneae type)</taxon>
        <taxon>Aveninae</taxon>
        <taxon>Avena</taxon>
    </lineage>
</organism>
<reference evidence="1" key="2">
    <citation type="submission" date="2025-09" db="UniProtKB">
        <authorList>
            <consortium name="EnsemblPlants"/>
        </authorList>
    </citation>
    <scope>IDENTIFICATION</scope>
</reference>
<dbReference type="EnsemblPlants" id="AVESA.00010b.r2.2CG0306480.1">
    <property type="protein sequence ID" value="AVESA.00010b.r2.2CG0306480.1.CDS"/>
    <property type="gene ID" value="AVESA.00010b.r2.2CG0306480"/>
</dbReference>
<sequence length="76" mass="7711">MENAGGEDVPEDANERAADHLLARVYYCPGTQSEAAGKAESCAGCPNQQICATAPKGPDPGNTTLHLTAGATVSPI</sequence>
<dbReference type="Proteomes" id="UP001732700">
    <property type="component" value="Chromosome 2C"/>
</dbReference>
<proteinExistence type="predicted"/>
<accession>A0ACD5URQ4</accession>
<protein>
    <submittedName>
        <fullName evidence="1">Uncharacterized protein</fullName>
    </submittedName>
</protein>
<name>A0ACD5URQ4_AVESA</name>
<reference evidence="1" key="1">
    <citation type="submission" date="2021-05" db="EMBL/GenBank/DDBJ databases">
        <authorList>
            <person name="Scholz U."/>
            <person name="Mascher M."/>
            <person name="Fiebig A."/>
        </authorList>
    </citation>
    <scope>NUCLEOTIDE SEQUENCE [LARGE SCALE GENOMIC DNA]</scope>
</reference>
<keyword evidence="2" id="KW-1185">Reference proteome</keyword>
<evidence type="ECO:0000313" key="2">
    <source>
        <dbReference type="Proteomes" id="UP001732700"/>
    </source>
</evidence>
<evidence type="ECO:0000313" key="1">
    <source>
        <dbReference type="EnsemblPlants" id="AVESA.00010b.r2.2CG0306480.1.CDS"/>
    </source>
</evidence>